<protein>
    <submittedName>
        <fullName evidence="1">Uncharacterized protein</fullName>
    </submittedName>
</protein>
<dbReference type="AlphaFoldDB" id="A0A9X1VBS8"/>
<comment type="caution">
    <text evidence="1">The sequence shown here is derived from an EMBL/GenBank/DDBJ whole genome shotgun (WGS) entry which is preliminary data.</text>
</comment>
<keyword evidence="2" id="KW-1185">Reference proteome</keyword>
<gene>
    <name evidence="1" type="ORF">MM817_03261</name>
</gene>
<dbReference type="Proteomes" id="UP001139263">
    <property type="component" value="Unassembled WGS sequence"/>
</dbReference>
<reference evidence="1" key="1">
    <citation type="submission" date="2022-03" db="EMBL/GenBank/DDBJ databases">
        <title>Draft Genome Sequence of Firmicute Strain S0AB, a Heterotrophic Iron/Sulfur-Oxidizing Extreme Acidophile.</title>
        <authorList>
            <person name="Vergara E."/>
            <person name="Pakostova E."/>
            <person name="Johnson D.B."/>
            <person name="Holmes D.S."/>
        </authorList>
    </citation>
    <scope>NUCLEOTIDE SEQUENCE</scope>
    <source>
        <strain evidence="1">S0AB</strain>
    </source>
</reference>
<name>A0A9X1VBS8_9BACL</name>
<organism evidence="1 2">
    <name type="scientific">Sulfoacidibacillus ferrooxidans</name>
    <dbReference type="NCBI Taxonomy" id="2005001"/>
    <lineage>
        <taxon>Bacteria</taxon>
        <taxon>Bacillati</taxon>
        <taxon>Bacillota</taxon>
        <taxon>Bacilli</taxon>
        <taxon>Bacillales</taxon>
        <taxon>Alicyclobacillaceae</taxon>
        <taxon>Sulfoacidibacillus</taxon>
    </lineage>
</organism>
<evidence type="ECO:0000313" key="1">
    <source>
        <dbReference type="EMBL" id="MCI0184964.1"/>
    </source>
</evidence>
<dbReference type="EMBL" id="JALBUF010000044">
    <property type="protein sequence ID" value="MCI0184964.1"/>
    <property type="molecule type" value="Genomic_DNA"/>
</dbReference>
<accession>A0A9X1VBS8</accession>
<sequence>MYKQVVIVGIRRSGPIGAGDASDKHMLKQLVEIGKGDKDALASLEEFVDQPYMIPVASNDEPMFRAAIADVEELRQDVTHSPVFSTVEKMMGSTSSHASLSTPLLPFRRTHMATLMAAGALNSAVGIGDNRHLVVGVTKKTIESVIDENDPTKEIRTEVYKTAIRLYSADGRITELE</sequence>
<evidence type="ECO:0000313" key="2">
    <source>
        <dbReference type="Proteomes" id="UP001139263"/>
    </source>
</evidence>
<proteinExistence type="predicted"/>